<feature type="non-terminal residue" evidence="1">
    <location>
        <position position="1"/>
    </location>
</feature>
<comment type="caution">
    <text evidence="1">The sequence shown here is derived from an EMBL/GenBank/DDBJ whole genome shotgun (WGS) entry which is preliminary data.</text>
</comment>
<proteinExistence type="predicted"/>
<dbReference type="EMBL" id="CAJOAX010010773">
    <property type="protein sequence ID" value="CAF4081249.1"/>
    <property type="molecule type" value="Genomic_DNA"/>
</dbReference>
<evidence type="ECO:0000313" key="2">
    <source>
        <dbReference type="Proteomes" id="UP000663823"/>
    </source>
</evidence>
<name>A0A819TLF8_9BILA</name>
<dbReference type="PANTHER" id="PTHR46060">
    <property type="entry name" value="MARINER MOS1 TRANSPOSASE-LIKE PROTEIN"/>
    <property type="match status" value="1"/>
</dbReference>
<organism evidence="1 2">
    <name type="scientific">Rotaria sordida</name>
    <dbReference type="NCBI Taxonomy" id="392033"/>
    <lineage>
        <taxon>Eukaryota</taxon>
        <taxon>Metazoa</taxon>
        <taxon>Spiralia</taxon>
        <taxon>Gnathifera</taxon>
        <taxon>Rotifera</taxon>
        <taxon>Eurotatoria</taxon>
        <taxon>Bdelloidea</taxon>
        <taxon>Philodinida</taxon>
        <taxon>Philodinidae</taxon>
        <taxon>Rotaria</taxon>
    </lineage>
</organism>
<dbReference type="AlphaFoldDB" id="A0A819TLF8"/>
<evidence type="ECO:0000313" key="1">
    <source>
        <dbReference type="EMBL" id="CAF4081249.1"/>
    </source>
</evidence>
<dbReference type="PANTHER" id="PTHR46060:SF1">
    <property type="entry name" value="MARINER MOS1 TRANSPOSASE-LIKE PROTEIN"/>
    <property type="match status" value="1"/>
</dbReference>
<gene>
    <name evidence="1" type="ORF">OTI717_LOCUS33205</name>
</gene>
<accession>A0A819TLF8</accession>
<reference evidence="1" key="1">
    <citation type="submission" date="2021-02" db="EMBL/GenBank/DDBJ databases">
        <authorList>
            <person name="Nowell W R."/>
        </authorList>
    </citation>
    <scope>NUCLEOTIDE SEQUENCE</scope>
</reference>
<sequence length="120" mass="14099">RTALNIIQSTTIYDKLCTAFGDEASSFRTFARWTQWFREGREEIEDEERSGRPVVESTAENIEQVHSIINNDSYLTIEELQEQTGLRYGTVHRILCDHLKLRKMTTRYIPKQLTDSQRSE</sequence>
<dbReference type="InterPro" id="IPR052709">
    <property type="entry name" value="Transposase-MT_Hybrid"/>
</dbReference>
<protein>
    <recommendedName>
        <fullName evidence="3">Mos1 transposase HTH domain-containing protein</fullName>
    </recommendedName>
</protein>
<dbReference type="Proteomes" id="UP000663823">
    <property type="component" value="Unassembled WGS sequence"/>
</dbReference>
<evidence type="ECO:0008006" key="3">
    <source>
        <dbReference type="Google" id="ProtNLM"/>
    </source>
</evidence>